<evidence type="ECO:0000313" key="1">
    <source>
        <dbReference type="EMBL" id="CAG2147194.1"/>
    </source>
</evidence>
<dbReference type="Proteomes" id="UP000672934">
    <property type="component" value="Unassembled WGS sequence"/>
</dbReference>
<gene>
    <name evidence="1" type="ORF">LMG31506_03566</name>
</gene>
<dbReference type="EMBL" id="CAJPUY010000012">
    <property type="protein sequence ID" value="CAG2147194.1"/>
    <property type="molecule type" value="Genomic_DNA"/>
</dbReference>
<sequence length="90" mass="9914">MPSGSHEHSVGYRGYRIHIVALRYGGQHDGWWTLRARVWQHGHALPYADPDGGVRFACAADASRAGLAWGREIIDRLIASQQAAEEAAFS</sequence>
<name>A0A916IVU8_9BURK</name>
<protein>
    <submittedName>
        <fullName evidence="1">Uncharacterized protein</fullName>
    </submittedName>
</protein>
<evidence type="ECO:0000313" key="2">
    <source>
        <dbReference type="Proteomes" id="UP000672934"/>
    </source>
</evidence>
<organism evidence="1 2">
    <name type="scientific">Cupriavidus yeoncheonensis</name>
    <dbReference type="NCBI Taxonomy" id="1462994"/>
    <lineage>
        <taxon>Bacteria</taxon>
        <taxon>Pseudomonadati</taxon>
        <taxon>Pseudomonadota</taxon>
        <taxon>Betaproteobacteria</taxon>
        <taxon>Burkholderiales</taxon>
        <taxon>Burkholderiaceae</taxon>
        <taxon>Cupriavidus</taxon>
    </lineage>
</organism>
<dbReference type="AlphaFoldDB" id="A0A916IVU8"/>
<proteinExistence type="predicted"/>
<dbReference type="RefSeq" id="WP_211948494.1">
    <property type="nucleotide sequence ID" value="NZ_CAJPUY010000012.1"/>
</dbReference>
<reference evidence="1" key="1">
    <citation type="submission" date="2021-03" db="EMBL/GenBank/DDBJ databases">
        <authorList>
            <person name="Peeters C."/>
        </authorList>
    </citation>
    <scope>NUCLEOTIDE SEQUENCE</scope>
    <source>
        <strain evidence="1">LMG 31506</strain>
    </source>
</reference>
<comment type="caution">
    <text evidence="1">The sequence shown here is derived from an EMBL/GenBank/DDBJ whole genome shotgun (WGS) entry which is preliminary data.</text>
</comment>
<accession>A0A916IVU8</accession>
<keyword evidence="2" id="KW-1185">Reference proteome</keyword>